<dbReference type="RefSeq" id="WP_167695745.1">
    <property type="nucleotide sequence ID" value="NZ_CP118181.1"/>
</dbReference>
<evidence type="ECO:0000313" key="2">
    <source>
        <dbReference type="EMBL" id="NIZ69660.1"/>
    </source>
</evidence>
<proteinExistence type="predicted"/>
<organism evidence="2 3">
    <name type="scientific">Entomospira culicis</name>
    <dbReference type="NCBI Taxonomy" id="2719989"/>
    <lineage>
        <taxon>Bacteria</taxon>
        <taxon>Pseudomonadati</taxon>
        <taxon>Spirochaetota</taxon>
        <taxon>Spirochaetia</taxon>
        <taxon>Spirochaetales</taxon>
        <taxon>Spirochaetaceae</taxon>
        <taxon>Entomospira</taxon>
    </lineage>
</organism>
<name>A0A968GJ71_9SPIO</name>
<feature type="transmembrane region" description="Helical" evidence="1">
    <location>
        <begin position="49"/>
        <end position="68"/>
    </location>
</feature>
<keyword evidence="1" id="KW-0812">Transmembrane</keyword>
<feature type="transmembrane region" description="Helical" evidence="1">
    <location>
        <begin position="88"/>
        <end position="113"/>
    </location>
</feature>
<keyword evidence="1" id="KW-0472">Membrane</keyword>
<gene>
    <name evidence="2" type="ORF">HCT48_05465</name>
</gene>
<comment type="caution">
    <text evidence="2">The sequence shown here is derived from an EMBL/GenBank/DDBJ whole genome shotgun (WGS) entry which is preliminary data.</text>
</comment>
<protein>
    <submittedName>
        <fullName evidence="2">Uncharacterized protein</fullName>
    </submittedName>
</protein>
<reference evidence="2" key="1">
    <citation type="submission" date="2020-03" db="EMBL/GenBank/DDBJ databases">
        <title>Spirochaetal bacteria isolated from arthropods constitute a novel genus Entomospira genus novum within the order Spirochaetales.</title>
        <authorList>
            <person name="Grana-Miraglia L."/>
            <person name="Sikutova S."/>
            <person name="Fingerle V."/>
            <person name="Sing A."/>
            <person name="Castillo-Ramirez S."/>
            <person name="Margos G."/>
            <person name="Rudolf I."/>
        </authorList>
    </citation>
    <scope>NUCLEOTIDE SEQUENCE</scope>
    <source>
        <strain evidence="2">BR149</strain>
    </source>
</reference>
<evidence type="ECO:0000256" key="1">
    <source>
        <dbReference type="SAM" id="Phobius"/>
    </source>
</evidence>
<dbReference type="EMBL" id="JAATLM010000001">
    <property type="protein sequence ID" value="NIZ69660.1"/>
    <property type="molecule type" value="Genomic_DNA"/>
</dbReference>
<dbReference type="AlphaFoldDB" id="A0A968GJ71"/>
<sequence>MHIARIQKAYQQLTHALEGEAGLLSPEKSAYLESLFKLGAHQAEYDRDFLMLILKQTLLALGFTLLLWTQIKRFHHGADRRRSRFSLLYFLFIGGMTYLLLFFMLNRITIVAIPY</sequence>
<accession>A0A968GJ71</accession>
<keyword evidence="3" id="KW-1185">Reference proteome</keyword>
<evidence type="ECO:0000313" key="3">
    <source>
        <dbReference type="Proteomes" id="UP000778951"/>
    </source>
</evidence>
<keyword evidence="1" id="KW-1133">Transmembrane helix</keyword>
<dbReference type="Proteomes" id="UP000778951">
    <property type="component" value="Unassembled WGS sequence"/>
</dbReference>